<proteinExistence type="predicted"/>
<keyword evidence="2" id="KW-1185">Reference proteome</keyword>
<name>A0AAN9S357_PSOTE</name>
<sequence>MVSGLFGQGLKEVAAQATPVDPSARGPLCIFNAREVQLLIQARRNQPSAPAAIGVEGGHGDWNTRTTSQSIIPYQQMATTLAVKKRLHACYVPLAQWSRIDTPNVTISIEGSTTSGGGGVIHPV</sequence>
<evidence type="ECO:0000313" key="1">
    <source>
        <dbReference type="EMBL" id="KAK7387108.1"/>
    </source>
</evidence>
<gene>
    <name evidence="1" type="ORF">VNO78_27619</name>
</gene>
<dbReference type="EMBL" id="JAYMYS010000007">
    <property type="protein sequence ID" value="KAK7387108.1"/>
    <property type="molecule type" value="Genomic_DNA"/>
</dbReference>
<evidence type="ECO:0000313" key="2">
    <source>
        <dbReference type="Proteomes" id="UP001386955"/>
    </source>
</evidence>
<organism evidence="1 2">
    <name type="scientific">Psophocarpus tetragonolobus</name>
    <name type="common">Winged bean</name>
    <name type="synonym">Dolichos tetragonolobus</name>
    <dbReference type="NCBI Taxonomy" id="3891"/>
    <lineage>
        <taxon>Eukaryota</taxon>
        <taxon>Viridiplantae</taxon>
        <taxon>Streptophyta</taxon>
        <taxon>Embryophyta</taxon>
        <taxon>Tracheophyta</taxon>
        <taxon>Spermatophyta</taxon>
        <taxon>Magnoliopsida</taxon>
        <taxon>eudicotyledons</taxon>
        <taxon>Gunneridae</taxon>
        <taxon>Pentapetalae</taxon>
        <taxon>rosids</taxon>
        <taxon>fabids</taxon>
        <taxon>Fabales</taxon>
        <taxon>Fabaceae</taxon>
        <taxon>Papilionoideae</taxon>
        <taxon>50 kb inversion clade</taxon>
        <taxon>NPAAA clade</taxon>
        <taxon>indigoferoid/millettioid clade</taxon>
        <taxon>Phaseoleae</taxon>
        <taxon>Psophocarpus</taxon>
    </lineage>
</organism>
<protein>
    <submittedName>
        <fullName evidence="1">Uncharacterized protein</fullName>
    </submittedName>
</protein>
<accession>A0AAN9S357</accession>
<dbReference type="Proteomes" id="UP001386955">
    <property type="component" value="Unassembled WGS sequence"/>
</dbReference>
<comment type="caution">
    <text evidence="1">The sequence shown here is derived from an EMBL/GenBank/DDBJ whole genome shotgun (WGS) entry which is preliminary data.</text>
</comment>
<reference evidence="1 2" key="1">
    <citation type="submission" date="2024-01" db="EMBL/GenBank/DDBJ databases">
        <title>The genomes of 5 underutilized Papilionoideae crops provide insights into root nodulation and disease resistanc.</title>
        <authorList>
            <person name="Jiang F."/>
        </authorList>
    </citation>
    <scope>NUCLEOTIDE SEQUENCE [LARGE SCALE GENOMIC DNA]</scope>
    <source>
        <strain evidence="1">DUOXIRENSHENG_FW03</strain>
        <tissue evidence="1">Leaves</tissue>
    </source>
</reference>
<dbReference type="AlphaFoldDB" id="A0AAN9S357"/>